<dbReference type="GO" id="GO:0008270">
    <property type="term" value="F:zinc ion binding"/>
    <property type="evidence" value="ECO:0007669"/>
    <property type="project" value="UniProtKB-KW"/>
</dbReference>
<keyword evidence="11" id="KW-0103">Bromodomain</keyword>
<evidence type="ECO:0000256" key="10">
    <source>
        <dbReference type="ARBA" id="ARBA00023015"/>
    </source>
</evidence>
<dbReference type="InterPro" id="IPR001214">
    <property type="entry name" value="SET_dom"/>
</dbReference>
<feature type="compositionally biased region" description="Basic residues" evidence="18">
    <location>
        <begin position="350"/>
        <end position="370"/>
    </location>
</feature>
<dbReference type="PROSITE" id="PS50016">
    <property type="entry name" value="ZF_PHD_2"/>
    <property type="match status" value="2"/>
</dbReference>
<organism evidence="24 25">
    <name type="scientific">Mola mola</name>
    <name type="common">Ocean sunfish</name>
    <name type="synonym">Tetraodon mola</name>
    <dbReference type="NCBI Taxonomy" id="94237"/>
    <lineage>
        <taxon>Eukaryota</taxon>
        <taxon>Metazoa</taxon>
        <taxon>Chordata</taxon>
        <taxon>Craniata</taxon>
        <taxon>Vertebrata</taxon>
        <taxon>Euteleostomi</taxon>
        <taxon>Actinopterygii</taxon>
        <taxon>Neopterygii</taxon>
        <taxon>Teleostei</taxon>
        <taxon>Neoteleostei</taxon>
        <taxon>Acanthomorphata</taxon>
        <taxon>Eupercaria</taxon>
        <taxon>Tetraodontiformes</taxon>
        <taxon>Molidae</taxon>
        <taxon>Mola</taxon>
    </lineage>
</organism>
<feature type="region of interest" description="Disordered" evidence="18">
    <location>
        <begin position="1312"/>
        <end position="1414"/>
    </location>
</feature>
<evidence type="ECO:0000256" key="13">
    <source>
        <dbReference type="ARBA" id="ARBA00023163"/>
    </source>
</evidence>
<keyword evidence="5" id="KW-0479">Metal-binding</keyword>
<feature type="compositionally biased region" description="Polar residues" evidence="18">
    <location>
        <begin position="407"/>
        <end position="424"/>
    </location>
</feature>
<dbReference type="InterPro" id="IPR019787">
    <property type="entry name" value="Znf_PHD-finger"/>
</dbReference>
<dbReference type="InterPro" id="IPR046341">
    <property type="entry name" value="SET_dom_sf"/>
</dbReference>
<dbReference type="SMART" id="SM00249">
    <property type="entry name" value="PHD"/>
    <property type="match status" value="4"/>
</dbReference>
<evidence type="ECO:0000256" key="3">
    <source>
        <dbReference type="ARBA" id="ARBA00022679"/>
    </source>
</evidence>
<dbReference type="Ensembl" id="ENSMMOT00000022578.1">
    <property type="protein sequence ID" value="ENSMMOP00000022210.1"/>
    <property type="gene ID" value="ENSMMOG00000016877.1"/>
</dbReference>
<dbReference type="InterPro" id="IPR001965">
    <property type="entry name" value="Znf_PHD"/>
</dbReference>
<feature type="region of interest" description="Disordered" evidence="18">
    <location>
        <begin position="1426"/>
        <end position="1446"/>
    </location>
</feature>
<dbReference type="GO" id="GO:0140945">
    <property type="term" value="F:histone H3K4 monomethyltransferase activity"/>
    <property type="evidence" value="ECO:0007669"/>
    <property type="project" value="UniProtKB-EC"/>
</dbReference>
<evidence type="ECO:0000256" key="6">
    <source>
        <dbReference type="ARBA" id="ARBA00022737"/>
    </source>
</evidence>
<evidence type="ECO:0000256" key="8">
    <source>
        <dbReference type="ARBA" id="ARBA00022833"/>
    </source>
</evidence>
<dbReference type="Pfam" id="PF05964">
    <property type="entry name" value="FYRN"/>
    <property type="match status" value="1"/>
</dbReference>
<evidence type="ECO:0000256" key="17">
    <source>
        <dbReference type="PROSITE-ProRule" id="PRU00509"/>
    </source>
</evidence>
<feature type="compositionally biased region" description="Polar residues" evidence="18">
    <location>
        <begin position="1334"/>
        <end position="1352"/>
    </location>
</feature>
<dbReference type="Gene3D" id="3.30.160.360">
    <property type="match status" value="2"/>
</dbReference>
<dbReference type="PROSITE" id="PS50868">
    <property type="entry name" value="POST_SET"/>
    <property type="match status" value="1"/>
</dbReference>
<protein>
    <recommendedName>
        <fullName evidence="15">[histone H3]-lysine(4) N-methyltransferase</fullName>
        <ecNumber evidence="15">2.1.1.364</ecNumber>
    </recommendedName>
</protein>
<feature type="compositionally biased region" description="Low complexity" evidence="18">
    <location>
        <begin position="1321"/>
        <end position="1333"/>
    </location>
</feature>
<keyword evidence="10" id="KW-0805">Transcription regulation</keyword>
<dbReference type="Pfam" id="PF00856">
    <property type="entry name" value="SET"/>
    <property type="match status" value="1"/>
</dbReference>
<dbReference type="SUPFAM" id="SSF57903">
    <property type="entry name" value="FYVE/PHD zinc finger"/>
    <property type="match status" value="3"/>
</dbReference>
<reference evidence="24" key="2">
    <citation type="submission" date="2025-09" db="UniProtKB">
        <authorList>
            <consortium name="Ensembl"/>
        </authorList>
    </citation>
    <scope>IDENTIFICATION</scope>
</reference>
<feature type="region of interest" description="Disordered" evidence="18">
    <location>
        <begin position="1708"/>
        <end position="1784"/>
    </location>
</feature>
<dbReference type="GO" id="GO:0003677">
    <property type="term" value="F:DNA binding"/>
    <property type="evidence" value="ECO:0007669"/>
    <property type="project" value="UniProtKB-KW"/>
</dbReference>
<evidence type="ECO:0000313" key="24">
    <source>
        <dbReference type="Ensembl" id="ENSMMOP00000022210.1"/>
    </source>
</evidence>
<dbReference type="GO" id="GO:0045893">
    <property type="term" value="P:positive regulation of DNA-templated transcription"/>
    <property type="evidence" value="ECO:0007669"/>
    <property type="project" value="TreeGrafter"/>
</dbReference>
<keyword evidence="8" id="KW-0862">Zinc</keyword>
<feature type="compositionally biased region" description="Low complexity" evidence="18">
    <location>
        <begin position="429"/>
        <end position="445"/>
    </location>
</feature>
<evidence type="ECO:0000259" key="21">
    <source>
        <dbReference type="PROSITE" id="PS50868"/>
    </source>
</evidence>
<feature type="region of interest" description="Disordered" evidence="18">
    <location>
        <begin position="1604"/>
        <end position="1658"/>
    </location>
</feature>
<evidence type="ECO:0000313" key="25">
    <source>
        <dbReference type="Proteomes" id="UP000261620"/>
    </source>
</evidence>
<feature type="domain" description="SET" evidence="20">
    <location>
        <begin position="2359"/>
        <end position="2475"/>
    </location>
</feature>
<keyword evidence="25" id="KW-1185">Reference proteome</keyword>
<feature type="compositionally biased region" description="Acidic residues" evidence="18">
    <location>
        <begin position="1749"/>
        <end position="1761"/>
    </location>
</feature>
<feature type="domain" description="PHD-type" evidence="19">
    <location>
        <begin position="949"/>
        <end position="1002"/>
    </location>
</feature>
<keyword evidence="2" id="KW-0489">Methyltransferase</keyword>
<evidence type="ECO:0000256" key="5">
    <source>
        <dbReference type="ARBA" id="ARBA00022723"/>
    </source>
</evidence>
<evidence type="ECO:0000256" key="1">
    <source>
        <dbReference type="ARBA" id="ARBA00004123"/>
    </source>
</evidence>
<dbReference type="PROSITE" id="PS51805">
    <property type="entry name" value="EPHD"/>
    <property type="match status" value="1"/>
</dbReference>
<dbReference type="FunFam" id="3.30.40.10:FF:000002">
    <property type="entry name" value="Histone-lysine N-methyltransferase"/>
    <property type="match status" value="1"/>
</dbReference>
<dbReference type="InterPro" id="IPR011011">
    <property type="entry name" value="Znf_FYVE_PHD"/>
</dbReference>
<feature type="compositionally biased region" description="Acidic residues" evidence="18">
    <location>
        <begin position="1627"/>
        <end position="1640"/>
    </location>
</feature>
<feature type="compositionally biased region" description="Polar residues" evidence="18">
    <location>
        <begin position="275"/>
        <end position="285"/>
    </location>
</feature>
<dbReference type="CDD" id="cd19170">
    <property type="entry name" value="SET_KMT2A_2B"/>
    <property type="match status" value="1"/>
</dbReference>
<evidence type="ECO:0000256" key="18">
    <source>
        <dbReference type="SAM" id="MobiDB-lite"/>
    </source>
</evidence>
<dbReference type="Pfam" id="PF00628">
    <property type="entry name" value="PHD"/>
    <property type="match status" value="2"/>
</dbReference>
<dbReference type="PROSITE" id="PS51543">
    <property type="entry name" value="FYRC"/>
    <property type="match status" value="1"/>
</dbReference>
<dbReference type="SUPFAM" id="SSF82199">
    <property type="entry name" value="SET domain"/>
    <property type="match status" value="1"/>
</dbReference>
<dbReference type="PROSITE" id="PS50280">
    <property type="entry name" value="SET"/>
    <property type="match status" value="1"/>
</dbReference>
<reference evidence="24" key="1">
    <citation type="submission" date="2025-08" db="UniProtKB">
        <authorList>
            <consortium name="Ensembl"/>
        </authorList>
    </citation>
    <scope>IDENTIFICATION</scope>
</reference>
<dbReference type="CDD" id="cd15589">
    <property type="entry name" value="PHD1_KMT2B"/>
    <property type="match status" value="1"/>
</dbReference>
<feature type="compositionally biased region" description="Low complexity" evidence="18">
    <location>
        <begin position="322"/>
        <end position="339"/>
    </location>
</feature>
<feature type="region of interest" description="Disordered" evidence="18">
    <location>
        <begin position="1677"/>
        <end position="1696"/>
    </location>
</feature>
<dbReference type="PROSITE" id="PS51058">
    <property type="entry name" value="ZF_CXXC"/>
    <property type="match status" value="1"/>
</dbReference>
<dbReference type="Pfam" id="PF05965">
    <property type="entry name" value="FYRC"/>
    <property type="match status" value="1"/>
</dbReference>
<dbReference type="InterPro" id="IPR002857">
    <property type="entry name" value="Znf_CXXC"/>
</dbReference>
<dbReference type="InterPro" id="IPR003616">
    <property type="entry name" value="Post-SET_dom"/>
</dbReference>
<keyword evidence="3" id="KW-0808">Transferase</keyword>
<dbReference type="SMART" id="SM00541">
    <property type="entry name" value="FYRN"/>
    <property type="match status" value="1"/>
</dbReference>
<dbReference type="OMA" id="AMPLECK"/>
<feature type="domain" description="PHD-type" evidence="23">
    <location>
        <begin position="1132"/>
        <end position="1247"/>
    </location>
</feature>
<evidence type="ECO:0000259" key="23">
    <source>
        <dbReference type="PROSITE" id="PS51805"/>
    </source>
</evidence>
<feature type="compositionally biased region" description="Polar residues" evidence="18">
    <location>
        <begin position="1610"/>
        <end position="1619"/>
    </location>
</feature>
<dbReference type="SMART" id="SM00542">
    <property type="entry name" value="FYRC"/>
    <property type="match status" value="1"/>
</dbReference>
<keyword evidence="9" id="KW-0156">Chromatin regulator</keyword>
<feature type="compositionally biased region" description="Basic and acidic residues" evidence="18">
    <location>
        <begin position="216"/>
        <end position="225"/>
    </location>
</feature>
<dbReference type="GO" id="GO:0032259">
    <property type="term" value="P:methylation"/>
    <property type="evidence" value="ECO:0007669"/>
    <property type="project" value="UniProtKB-KW"/>
</dbReference>
<feature type="compositionally biased region" description="Basic and acidic residues" evidence="18">
    <location>
        <begin position="260"/>
        <end position="273"/>
    </location>
</feature>
<evidence type="ECO:0000256" key="12">
    <source>
        <dbReference type="ARBA" id="ARBA00023125"/>
    </source>
</evidence>
<evidence type="ECO:0000256" key="9">
    <source>
        <dbReference type="ARBA" id="ARBA00022853"/>
    </source>
</evidence>
<proteinExistence type="predicted"/>
<evidence type="ECO:0000256" key="15">
    <source>
        <dbReference type="ARBA" id="ARBA00023620"/>
    </source>
</evidence>
<name>A0A3Q3X2K0_MOLML</name>
<dbReference type="GO" id="GO:0035097">
    <property type="term" value="C:histone methyltransferase complex"/>
    <property type="evidence" value="ECO:0007669"/>
    <property type="project" value="TreeGrafter"/>
</dbReference>
<evidence type="ECO:0000256" key="16">
    <source>
        <dbReference type="ARBA" id="ARBA00049353"/>
    </source>
</evidence>
<evidence type="ECO:0000256" key="14">
    <source>
        <dbReference type="ARBA" id="ARBA00023242"/>
    </source>
</evidence>
<feature type="region of interest" description="Disordered" evidence="18">
    <location>
        <begin position="2025"/>
        <end position="2090"/>
    </location>
</feature>
<feature type="compositionally biased region" description="Low complexity" evidence="18">
    <location>
        <begin position="1393"/>
        <end position="1406"/>
    </location>
</feature>
<comment type="catalytic activity">
    <reaction evidence="16">
        <text>L-lysyl(4)-[histone H3] + S-adenosyl-L-methionine = N(6)-methyl-L-lysyl(4)-[histone H3] + S-adenosyl-L-homocysteine + H(+)</text>
        <dbReference type="Rhea" id="RHEA:60264"/>
        <dbReference type="Rhea" id="RHEA-COMP:15543"/>
        <dbReference type="Rhea" id="RHEA-COMP:15547"/>
        <dbReference type="ChEBI" id="CHEBI:15378"/>
        <dbReference type="ChEBI" id="CHEBI:29969"/>
        <dbReference type="ChEBI" id="CHEBI:57856"/>
        <dbReference type="ChEBI" id="CHEBI:59789"/>
        <dbReference type="ChEBI" id="CHEBI:61929"/>
        <dbReference type="EC" id="2.1.1.364"/>
    </reaction>
    <physiologicalReaction direction="left-to-right" evidence="16">
        <dbReference type="Rhea" id="RHEA:60265"/>
    </physiologicalReaction>
</comment>
<feature type="region of interest" description="Disordered" evidence="18">
    <location>
        <begin position="309"/>
        <end position="381"/>
    </location>
</feature>
<evidence type="ECO:0000259" key="22">
    <source>
        <dbReference type="PROSITE" id="PS51058"/>
    </source>
</evidence>
<evidence type="ECO:0000259" key="19">
    <source>
        <dbReference type="PROSITE" id="PS50016"/>
    </source>
</evidence>
<dbReference type="InterPro" id="IPR003888">
    <property type="entry name" value="FYrich_N"/>
</dbReference>
<accession>A0A3Q3X2K0</accession>
<dbReference type="Gene3D" id="3.30.40.10">
    <property type="entry name" value="Zinc/RING finger domain, C3HC4 (zinc finger)"/>
    <property type="match status" value="3"/>
</dbReference>
<dbReference type="InterPro" id="IPR034732">
    <property type="entry name" value="EPHD"/>
</dbReference>
<feature type="region of interest" description="Disordered" evidence="18">
    <location>
        <begin position="187"/>
        <end position="291"/>
    </location>
</feature>
<keyword evidence="6" id="KW-0677">Repeat</keyword>
<dbReference type="PANTHER" id="PTHR45838:SF3">
    <property type="entry name" value="HISTONE-LYSINE N-METHYLTRANSFERASE 2B"/>
    <property type="match status" value="1"/>
</dbReference>
<keyword evidence="4" id="KW-0949">S-adenosyl-L-methionine</keyword>
<evidence type="ECO:0000256" key="7">
    <source>
        <dbReference type="ARBA" id="ARBA00022771"/>
    </source>
</evidence>
<dbReference type="InterPro" id="IPR003889">
    <property type="entry name" value="FYrich_C"/>
</dbReference>
<dbReference type="SMART" id="SM00317">
    <property type="entry name" value="SET"/>
    <property type="match status" value="1"/>
</dbReference>
<evidence type="ECO:0000256" key="2">
    <source>
        <dbReference type="ARBA" id="ARBA00022603"/>
    </source>
</evidence>
<dbReference type="PANTHER" id="PTHR45838">
    <property type="entry name" value="HISTONE-LYSINE-N-METHYLTRANSFERASE 2 KMT2 FAMILY MEMBER"/>
    <property type="match status" value="1"/>
</dbReference>
<sequence>TAAAAGGGLSSPANVAGLSIQGVAKARFPGRPCTGRSRLRFEKRTRLGRLGLDDGELDAGGPRPVNIGLALSEDPVLLRLLGVAEKHSRQRDAGFDSSSSDEEDFTGFGAMRVRSQKTSKSLLRQPKPPQASDHTLGTKPLIGKIIPKTPKTALIGKIVPRFPIESQGVDDSTVNDSKVNDEEIPRVVIKLHGKPQGLTKRRRKKWGRRSNIKKTNSIEKEEKSTDSGSTQKHTDVTPADGAKVEKLVPLAPVTGAGKSSEVKEGDKASKDCDTDQPQPQRSVTRLKSFRIGNSRRTSEAVALSFTSFHKQRRKRMARGMVASPEAGAEAGAQSGEEAALPLKSKAEHSPRKRAHRRSRKSLFGHRRKAPKNVSLIKRPKLGRNRTKHVFYTYVVEPIPATPKSDGNEQQLRSENTTPSASEPSEFSDLVQQSANNSSNASLSGRSSRVIKVPKRFLDEEIIPFPKGSLSTWLQNQMREDDKPSPSCYEDNLLQSESDSISVADSQSAVKKFSAKDSPGTSHIEIYKNLKKLTLKLAEKKKCQEDIQGDHSHDCSSLTTHVKRRRRSKIMMEETDTPGVVRKLAVVVNTDVETPSDVPSGDTDEAEMVSGESHEAEVSGPSHRIGLSGANKTMLHLLKKAKVQLIKIDQQKQLKLSQEQPLGGPRIKHVCRAAAVALGQPRAMVPDDIPRLSALPLHEREGIAFSPTILPLGHKRPDSPITVFTKILSRYTVGGVRSRRCGQCKGCLIEEDCAKCINCLDKPKYGGPNTKRQCFQTRRLLGSASSSDDGNWSYGGQGAKSSLVAGIRKQSLRNITPRSYSSLLRSESEEEEEEQLKQDKADKSTVKPNLAAASKQASWTETDNFLLAFCIFCQIYQEDCAVQNVWLMGGLSVLTSVPTTPQPICLLCASKGRHEMIFCQICCEPFHSFCLSPEERPVEENKENWCCRRCKFCHVCGRRSKSTKPVLQCRRCQTSYHPACLGPTYPKPVNCNMPWVCMTCIRCKSCGVTPGKTWDLAWNHEQDLCPDCTRLHKQGHFCTICQKCYDENKQHTQMIQCSACSHWIHYTCEGLSGDWFPIHHLKKWNAFSEEFPSDMLPEAVLPPSKEHSYAQWLERTYQTRESRGPQNGKTDSLRQCTLCQQYGDSAPNDSGRLLYMGQNEWAHINCCLWSAEVYEESSALLQVHSAVSRGRYLRCDRCGQSGATVGCCLATCQSNFHFMCVVTGKGFEVQRRVYVDFEGINLRRKFLTGLEPESITMTIGSLQIQKLGVLSELSSNGRMLYPVGYQCSRLYWSTVDPRRHCKYTCKVTEVSTPLPGEEQDLSSSSPIKSTTPSPNFKQHNTPGSKSPGYTQTRRPAGGSSRPLPSPGTAPPKSHHILTLRDLEDTRRPRRLSARSRCSSSPTDSDPSVPMTLRSGGTIQSRCSLFNSPPRTSNMGSASPVWSSPPRSNCSISAGLSPQHVAITHSPRGRQSFKITTPISAEVPQDFLASSEAEDAAVATTNGISLAPDNLEEVAHLMAQELPYPVFDTDTEVVASMLNAKLEFDETLLTENVALNCAAQGGRGEVEGIVQDGEMEVDNQENNSEHEDTSHYIKFSRTVVCDAASSSDASGQLPSAKSISQLDGADGGSESDESEAVDDEAQDAGGEHGGIKIHNNPDTPTKQLTVELKRLESIHCVPQSTTEQELHEDCPPSDVLDSTFANDDMLLQEEEVQMSSESPTSQNEQFLDPPTRHFVSAEDGPLLYPNKNDSDDKDENISSDDSLETFKDDLNDPDYAPELTNKKPPTTMMKRIVINKAKRAASNLKYMQSKLCVQQQNKPNLQLQPQSTQTVNIASASAASPTFCSVPRTVTSPIVLNGLNALPIQPGATRGRAIAIRLDNLRPGIQQQVVIHNQGAVTTPAPQVLLVNRQGQILIKDPRSNTYQAVSTNSPAYNKISQIAKILHSGNALQRSVPRVIIKPHCNPSSPNVPLVANHATQEKKVIVRLVPVKSSSTSVSTVPASVQSVPETSFAKMQESTVQAVIDRTMAREDSDPSPAACSESPTGFLNEPDFDPHPSLALSRQQVRVKRVSSVSDRPTRKKSKIDFLTDPSNEQDDINDTRYQFTYKSTFFLMIIFNGCTISCLHSFLICLSFLRRHLRAESPPTPTQTSSQSMGKTHVWVSARHGDLSEWGPYSGFSSEDDAPAHKHRKKTYMNQPHLRFEITSDDGFSVKANSIEVAWRAVIDGVLEARAGFHLKQLPLSGMSGPRMLGVIHDAVIFLLEQLQGAANCKRHRFRFHRCDHIEEELPLNPSGCARSEVYTRKATFDMFNFLESQHRELPDIVGPCDEEDDEFPLKSSRRATSSELPMAMRFRHLEKTSKEAVGVYRSDIHGRGLFCKRNIEAGEMVIEYAGNVIRSVLTDKREKYYDSKGIGCYMFRIDDFDVVDATMQGNAARFINHSCEPNCYSRVINVDGHKHIVIFALRKIYRGEELTYDYKFPIEDEDNKLHCNCGARRCRRFLN</sequence>
<feature type="domain" description="PHD-type" evidence="19">
    <location>
        <begin position="901"/>
        <end position="952"/>
    </location>
</feature>
<keyword evidence="14" id="KW-0539">Nucleus</keyword>
<dbReference type="EC" id="2.1.1.364" evidence="15"/>
<dbReference type="FunFam" id="2.170.270.10:FF:000004">
    <property type="entry name" value="Histone-lysine N-methyltransferase"/>
    <property type="match status" value="1"/>
</dbReference>
<dbReference type="InterPro" id="IPR047219">
    <property type="entry name" value="KMT2A_2B_SET"/>
</dbReference>
<dbReference type="InterPro" id="IPR013083">
    <property type="entry name" value="Znf_RING/FYVE/PHD"/>
</dbReference>
<keyword evidence="12" id="KW-0238">DNA-binding</keyword>
<comment type="subcellular location">
    <subcellularLocation>
        <location evidence="1">Nucleus</location>
    </subcellularLocation>
</comment>
<evidence type="ECO:0000256" key="4">
    <source>
        <dbReference type="ARBA" id="ARBA00022691"/>
    </source>
</evidence>
<evidence type="ECO:0000259" key="20">
    <source>
        <dbReference type="PROSITE" id="PS50280"/>
    </source>
</evidence>
<dbReference type="PROSITE" id="PS51542">
    <property type="entry name" value="FYRN"/>
    <property type="match status" value="1"/>
</dbReference>
<feature type="region of interest" description="Disordered" evidence="18">
    <location>
        <begin position="822"/>
        <end position="842"/>
    </location>
</feature>
<dbReference type="Pfam" id="PF02008">
    <property type="entry name" value="zf-CXXC"/>
    <property type="match status" value="1"/>
</dbReference>
<feature type="compositionally biased region" description="Polar residues" evidence="18">
    <location>
        <begin position="1711"/>
        <end position="1723"/>
    </location>
</feature>
<keyword evidence="13" id="KW-0804">Transcription</keyword>
<feature type="compositionally biased region" description="Basic residues" evidence="18">
    <location>
        <begin position="189"/>
        <end position="212"/>
    </location>
</feature>
<keyword evidence="7 17" id="KW-0863">Zinc-finger</keyword>
<feature type="domain" description="Post-SET" evidence="21">
    <location>
        <begin position="2483"/>
        <end position="2499"/>
    </location>
</feature>
<dbReference type="FunFam" id="3.30.40.10:FF:000394">
    <property type="entry name" value="Histone-lysine N-methyltransferase"/>
    <property type="match status" value="1"/>
</dbReference>
<evidence type="ECO:0000256" key="11">
    <source>
        <dbReference type="ARBA" id="ARBA00023117"/>
    </source>
</evidence>
<dbReference type="Proteomes" id="UP000261620">
    <property type="component" value="Unplaced"/>
</dbReference>
<feature type="region of interest" description="Disordered" evidence="18">
    <location>
        <begin position="398"/>
        <end position="445"/>
    </location>
</feature>
<feature type="region of interest" description="Disordered" evidence="18">
    <location>
        <begin position="116"/>
        <end position="142"/>
    </location>
</feature>
<feature type="domain" description="CXXC-type" evidence="22">
    <location>
        <begin position="733"/>
        <end position="780"/>
    </location>
</feature>
<dbReference type="STRING" id="94237.ENSMMOP00000022210"/>
<dbReference type="Gene3D" id="2.170.270.10">
    <property type="entry name" value="SET domain"/>
    <property type="match status" value="1"/>
</dbReference>